<comment type="subcellular location">
    <subcellularLocation>
        <location evidence="1">Cell membrane</location>
        <topology evidence="1">Multi-pass membrane protein</topology>
    </subcellularLocation>
</comment>
<evidence type="ECO:0000256" key="7">
    <source>
        <dbReference type="SAM" id="Phobius"/>
    </source>
</evidence>
<dbReference type="Proteomes" id="UP000326202">
    <property type="component" value="Chromosome"/>
</dbReference>
<protein>
    <recommendedName>
        <fullName evidence="9">Mechanosensitive ion channel MscS domain-containing protein</fullName>
    </recommendedName>
</protein>
<feature type="signal peptide" evidence="8">
    <location>
        <begin position="1"/>
        <end position="19"/>
    </location>
</feature>
<evidence type="ECO:0000256" key="2">
    <source>
        <dbReference type="ARBA" id="ARBA00008017"/>
    </source>
</evidence>
<keyword evidence="5 7" id="KW-1133">Transmembrane helix</keyword>
<evidence type="ECO:0000256" key="4">
    <source>
        <dbReference type="ARBA" id="ARBA00022692"/>
    </source>
</evidence>
<name>A0A5J6MIF9_9PROT</name>
<dbReference type="SUPFAM" id="SSF82861">
    <property type="entry name" value="Mechanosensitive channel protein MscS (YggB), transmembrane region"/>
    <property type="match status" value="1"/>
</dbReference>
<evidence type="ECO:0000259" key="9">
    <source>
        <dbReference type="Pfam" id="PF00924"/>
    </source>
</evidence>
<evidence type="ECO:0000256" key="6">
    <source>
        <dbReference type="ARBA" id="ARBA00023136"/>
    </source>
</evidence>
<dbReference type="InterPro" id="IPR011066">
    <property type="entry name" value="MscS_channel_C_sf"/>
</dbReference>
<accession>A0A5J6MIF9</accession>
<evidence type="ECO:0000256" key="1">
    <source>
        <dbReference type="ARBA" id="ARBA00004651"/>
    </source>
</evidence>
<dbReference type="KEGG" id="htq:FRZ44_25300"/>
<feature type="domain" description="Mechanosensitive ion channel MscS" evidence="9">
    <location>
        <begin position="529"/>
        <end position="594"/>
    </location>
</feature>
<dbReference type="Pfam" id="PF00924">
    <property type="entry name" value="MS_channel_2nd"/>
    <property type="match status" value="1"/>
</dbReference>
<evidence type="ECO:0000256" key="3">
    <source>
        <dbReference type="ARBA" id="ARBA00022475"/>
    </source>
</evidence>
<feature type="transmembrane region" description="Helical" evidence="7">
    <location>
        <begin position="385"/>
        <end position="406"/>
    </location>
</feature>
<feature type="transmembrane region" description="Helical" evidence="7">
    <location>
        <begin position="508"/>
        <end position="526"/>
    </location>
</feature>
<reference evidence="10 11" key="1">
    <citation type="submission" date="2019-08" db="EMBL/GenBank/DDBJ databases">
        <title>Hyperibacter terrae gen. nov., sp. nov. and Hyperibacter viscosus sp. nov., two new members in the family Rhodospirillaceae isolated from the rhizosphere of Hypericum perforatum.</title>
        <authorList>
            <person name="Noviana Z."/>
        </authorList>
    </citation>
    <scope>NUCLEOTIDE SEQUENCE [LARGE SCALE GENOMIC DNA]</scope>
    <source>
        <strain evidence="10 11">R5913</strain>
    </source>
</reference>
<keyword evidence="11" id="KW-1185">Reference proteome</keyword>
<feature type="transmembrane region" description="Helical" evidence="7">
    <location>
        <begin position="340"/>
        <end position="365"/>
    </location>
</feature>
<evidence type="ECO:0000256" key="5">
    <source>
        <dbReference type="ARBA" id="ARBA00022989"/>
    </source>
</evidence>
<dbReference type="GO" id="GO:0008381">
    <property type="term" value="F:mechanosensitive monoatomic ion channel activity"/>
    <property type="evidence" value="ECO:0007669"/>
    <property type="project" value="InterPro"/>
</dbReference>
<evidence type="ECO:0000313" key="11">
    <source>
        <dbReference type="Proteomes" id="UP000326202"/>
    </source>
</evidence>
<gene>
    <name evidence="10" type="ORF">FRZ44_25300</name>
</gene>
<feature type="transmembrane region" description="Helical" evidence="7">
    <location>
        <begin position="237"/>
        <end position="263"/>
    </location>
</feature>
<dbReference type="SUPFAM" id="SSF50182">
    <property type="entry name" value="Sm-like ribonucleoproteins"/>
    <property type="match status" value="1"/>
</dbReference>
<feature type="transmembrane region" description="Helical" evidence="7">
    <location>
        <begin position="309"/>
        <end position="328"/>
    </location>
</feature>
<keyword evidence="3" id="KW-1003">Cell membrane</keyword>
<dbReference type="Gene3D" id="3.30.70.100">
    <property type="match status" value="1"/>
</dbReference>
<comment type="similarity">
    <text evidence="2">Belongs to the MscS (TC 1.A.23) family.</text>
</comment>
<dbReference type="PANTHER" id="PTHR30460">
    <property type="entry name" value="MODERATE CONDUCTANCE MECHANOSENSITIVE CHANNEL YBIO"/>
    <property type="match status" value="1"/>
</dbReference>
<keyword evidence="4 7" id="KW-0812">Transmembrane</keyword>
<feature type="transmembrane region" description="Helical" evidence="7">
    <location>
        <begin position="197"/>
        <end position="216"/>
    </location>
</feature>
<organism evidence="10 11">
    <name type="scientific">Hypericibacter terrae</name>
    <dbReference type="NCBI Taxonomy" id="2602015"/>
    <lineage>
        <taxon>Bacteria</taxon>
        <taxon>Pseudomonadati</taxon>
        <taxon>Pseudomonadota</taxon>
        <taxon>Alphaproteobacteria</taxon>
        <taxon>Rhodospirillales</taxon>
        <taxon>Dongiaceae</taxon>
        <taxon>Hypericibacter</taxon>
    </lineage>
</organism>
<feature type="transmembrane region" description="Helical" evidence="7">
    <location>
        <begin position="426"/>
        <end position="446"/>
    </location>
</feature>
<dbReference type="EMBL" id="CP042906">
    <property type="protein sequence ID" value="QEX17234.1"/>
    <property type="molecule type" value="Genomic_DNA"/>
</dbReference>
<feature type="transmembrane region" description="Helical" evidence="7">
    <location>
        <begin position="484"/>
        <end position="502"/>
    </location>
</feature>
<dbReference type="PANTHER" id="PTHR30460:SF0">
    <property type="entry name" value="MODERATE CONDUCTANCE MECHANOSENSITIVE CHANNEL YBIO"/>
    <property type="match status" value="1"/>
</dbReference>
<feature type="transmembrane region" description="Helical" evidence="7">
    <location>
        <begin position="275"/>
        <end position="297"/>
    </location>
</feature>
<keyword evidence="8" id="KW-0732">Signal</keyword>
<keyword evidence="6 7" id="KW-0472">Membrane</keyword>
<feature type="chain" id="PRO_5023887284" description="Mechanosensitive ion channel MscS domain-containing protein" evidence="8">
    <location>
        <begin position="20"/>
        <end position="716"/>
    </location>
</feature>
<dbReference type="InterPro" id="IPR010920">
    <property type="entry name" value="LSM_dom_sf"/>
</dbReference>
<dbReference type="InterPro" id="IPR011014">
    <property type="entry name" value="MscS_channel_TM-2"/>
</dbReference>
<dbReference type="SUPFAM" id="SSF82689">
    <property type="entry name" value="Mechanosensitive channel protein MscS (YggB), C-terminal domain"/>
    <property type="match status" value="1"/>
</dbReference>
<evidence type="ECO:0000256" key="8">
    <source>
        <dbReference type="SAM" id="SignalP"/>
    </source>
</evidence>
<feature type="transmembrane region" description="Helical" evidence="7">
    <location>
        <begin position="156"/>
        <end position="177"/>
    </location>
</feature>
<dbReference type="InterPro" id="IPR006685">
    <property type="entry name" value="MscS_channel_2nd"/>
</dbReference>
<dbReference type="InterPro" id="IPR045276">
    <property type="entry name" value="YbiO_bact"/>
</dbReference>
<feature type="transmembrane region" description="Helical" evidence="7">
    <location>
        <begin position="115"/>
        <end position="135"/>
    </location>
</feature>
<dbReference type="GO" id="GO:0005886">
    <property type="term" value="C:plasma membrane"/>
    <property type="evidence" value="ECO:0007669"/>
    <property type="project" value="UniProtKB-SubCell"/>
</dbReference>
<evidence type="ECO:0000313" key="10">
    <source>
        <dbReference type="EMBL" id="QEX17234.1"/>
    </source>
</evidence>
<dbReference type="Gene3D" id="1.10.287.1260">
    <property type="match status" value="1"/>
</dbReference>
<dbReference type="InterPro" id="IPR023408">
    <property type="entry name" value="MscS_beta-dom_sf"/>
</dbReference>
<proteinExistence type="inferred from homology"/>
<sequence>MIVAIGLFLPSPLAVSADAAAPPPAGMTQQQYDDLVKAVGQSVVQTLTEKGLVAAPASPTSATPARNEEQLLAERIRTTVDAIPTVLGGYSEVGGELALLPERLDRTSAGGRGPWGFLGLLALMTALAVLADRGMARLTRAKRNAVVQRFSAEGGLWRVAGIAILDACALLALWAVAQFSLGSLFARAGFQTQVAAIVLEGLVTWRAFWLLFRIYLRPELPAMRLAPVSDGNARHILRLLVFCVLVGVLGRSWIGLLASPAAISAAILTNSFVEIAIFIVVLFSLRGAMASWLLGLIDPESRQRVGIRVALAQHWHWIVLPILILLGLGRIYDAVSDQFAFPFGAILTLNILIGLLFAETLWSFILRQHRAAVLAASGKATPGRLLPFLVRAVRATMWVVAAAVLVRTWAVDVLNLVDEQAWSQFSRAWTTTVVTALLAYFAWEAVHFATERRRDRPRAGVTGPESETGPTSVGATRLETLAPILRLMLGIIIIITAALTILESLGVSITPVIAGASIFGLAISFGSQTLVHDIVSGLFYLADDAFRVGEYIDVGKAKGTVEGFTLRSIRMRHQNGQIHTIPFGQLGQITNFSRDWSTLKFNLRLVRETDLDKLRKVTKKIGLAMMEDPQFKNDFLEPLKFQGIAEVADTATVMRFKMTVRPVRPTYVQREAMKRLISGFKEAGIEFAGAGYVLPTVATPTPTPAPAPAAAMPATR</sequence>
<dbReference type="AlphaFoldDB" id="A0A5J6MIF9"/>
<dbReference type="Gene3D" id="2.30.30.60">
    <property type="match status" value="1"/>
</dbReference>